<dbReference type="Pfam" id="PF10977">
    <property type="entry name" value="DUF2797"/>
    <property type="match status" value="1"/>
</dbReference>
<protein>
    <submittedName>
        <fullName evidence="2">DUF2797 domain-containing protein</fullName>
    </submittedName>
</protein>
<proteinExistence type="predicted"/>
<reference evidence="2" key="1">
    <citation type="submission" date="2024-09" db="EMBL/GenBank/DDBJ databases">
        <authorList>
            <person name="Sun Q."/>
        </authorList>
    </citation>
    <scope>NUCLEOTIDE SEQUENCE [LARGE SCALE GENOMIC DNA]</scope>
    <source>
        <strain evidence="2">JCM 31273</strain>
    </source>
</reference>
<name>A0ABD5MJC8_9EURY</name>
<accession>A0ABD5MJC8</accession>
<dbReference type="Proteomes" id="UP001589595">
    <property type="component" value="Unassembled WGS sequence"/>
</dbReference>
<keyword evidence="3" id="KW-1185">Reference proteome</keyword>
<dbReference type="EMBL" id="JBHMAJ010000006">
    <property type="protein sequence ID" value="MFB9823909.1"/>
    <property type="molecule type" value="Genomic_DNA"/>
</dbReference>
<dbReference type="InterPro" id="IPR021246">
    <property type="entry name" value="DUF2797"/>
</dbReference>
<dbReference type="RefSeq" id="WP_225935190.1">
    <property type="nucleotide sequence ID" value="NZ_CP082286.1"/>
</dbReference>
<evidence type="ECO:0000256" key="1">
    <source>
        <dbReference type="SAM" id="MobiDB-lite"/>
    </source>
</evidence>
<comment type="caution">
    <text evidence="2">The sequence shown here is derived from an EMBL/GenBank/DDBJ whole genome shotgun (WGS) entry which is preliminary data.</text>
</comment>
<gene>
    <name evidence="2" type="ORF">ACFFOL_06970</name>
</gene>
<dbReference type="AlphaFoldDB" id="A0ABD5MJC8"/>
<organism evidence="2 3">
    <name type="scientific">Halobaculum roseum</name>
    <dbReference type="NCBI Taxonomy" id="2175149"/>
    <lineage>
        <taxon>Archaea</taxon>
        <taxon>Methanobacteriati</taxon>
        <taxon>Methanobacteriota</taxon>
        <taxon>Stenosarchaea group</taxon>
        <taxon>Halobacteria</taxon>
        <taxon>Halobacteriales</taxon>
        <taxon>Haloferacaceae</taxon>
        <taxon>Halobaculum</taxon>
    </lineage>
</organism>
<evidence type="ECO:0000313" key="2">
    <source>
        <dbReference type="EMBL" id="MFB9823909.1"/>
    </source>
</evidence>
<dbReference type="GeneID" id="67876393"/>
<feature type="region of interest" description="Disordered" evidence="1">
    <location>
        <begin position="164"/>
        <end position="201"/>
    </location>
</feature>
<sequence length="302" mass="31647">MQIVGYETPAGALFVSDGAPDPNAPPGTATGDVDRIALDPGTELSWRLGDRRCAGTIHDGGHVACGNEAAPYCDDHRSTWVCARCTGTCLKDEMDCFDDHAIYVAAFAPDTFKVGVTREWRLDTRLREQGADRAVHLRTVENGRIAREIEAGIAAHGLERTIGGDGGSRVAGGDADDTPLGADHGSAASATPADADDGLPDRVRVPTKIAGLAETVDGDAWDALLAGVDYEERFAFDYGLDLAERPVAETLASGTVVGTKGRVLVLENGGTTYAVDVRDLVGYEVEEGDGGRDLQSSLGAFG</sequence>
<evidence type="ECO:0000313" key="3">
    <source>
        <dbReference type="Proteomes" id="UP001589595"/>
    </source>
</evidence>